<feature type="transmembrane region" description="Helical" evidence="1">
    <location>
        <begin position="88"/>
        <end position="107"/>
    </location>
</feature>
<reference evidence="2 3" key="1">
    <citation type="journal article" date="2018" name="New Phytol.">
        <title>Comparative genomics and transcriptomics depict ericoid mycorrhizal fungi as versatile saprotrophs and plant mutualists.</title>
        <authorList>
            <person name="Martino E."/>
            <person name="Morin E."/>
            <person name="Grelet G.A."/>
            <person name="Kuo A."/>
            <person name="Kohler A."/>
            <person name="Daghino S."/>
            <person name="Barry K.W."/>
            <person name="Cichocki N."/>
            <person name="Clum A."/>
            <person name="Dockter R.B."/>
            <person name="Hainaut M."/>
            <person name="Kuo R.C."/>
            <person name="LaButti K."/>
            <person name="Lindahl B.D."/>
            <person name="Lindquist E.A."/>
            <person name="Lipzen A."/>
            <person name="Khouja H.R."/>
            <person name="Magnuson J."/>
            <person name="Murat C."/>
            <person name="Ohm R.A."/>
            <person name="Singer S.W."/>
            <person name="Spatafora J.W."/>
            <person name="Wang M."/>
            <person name="Veneault-Fourrey C."/>
            <person name="Henrissat B."/>
            <person name="Grigoriev I.V."/>
            <person name="Martin F.M."/>
            <person name="Perotto S."/>
        </authorList>
    </citation>
    <scope>NUCLEOTIDE SEQUENCE [LARGE SCALE GENOMIC DNA]</scope>
    <source>
        <strain evidence="2 3">ATCC 22711</strain>
    </source>
</reference>
<keyword evidence="1" id="KW-0812">Transmembrane</keyword>
<organism evidence="2 3">
    <name type="scientific">Amorphotheca resinae ATCC 22711</name>
    <dbReference type="NCBI Taxonomy" id="857342"/>
    <lineage>
        <taxon>Eukaryota</taxon>
        <taxon>Fungi</taxon>
        <taxon>Dikarya</taxon>
        <taxon>Ascomycota</taxon>
        <taxon>Pezizomycotina</taxon>
        <taxon>Leotiomycetes</taxon>
        <taxon>Helotiales</taxon>
        <taxon>Amorphothecaceae</taxon>
        <taxon>Amorphotheca</taxon>
    </lineage>
</organism>
<dbReference type="GeneID" id="36572708"/>
<sequence length="116" mass="13397">MGPPRQQSVRSPFLSRLNRQSRLRHKLRHLPPQINQPLRLHIIHQPILQIMISAQIKPFIKSAHPDIGAYLAALPPPHMDAATHDIEFIHVLYALFAFSLDLLSLYFSQHEHFSKS</sequence>
<dbReference type="AlphaFoldDB" id="A0A2T3B5L8"/>
<proteinExistence type="predicted"/>
<protein>
    <submittedName>
        <fullName evidence="2">Uncharacterized protein</fullName>
    </submittedName>
</protein>
<evidence type="ECO:0000313" key="3">
    <source>
        <dbReference type="Proteomes" id="UP000241818"/>
    </source>
</evidence>
<dbReference type="Proteomes" id="UP000241818">
    <property type="component" value="Unassembled WGS sequence"/>
</dbReference>
<evidence type="ECO:0000256" key="1">
    <source>
        <dbReference type="SAM" id="Phobius"/>
    </source>
</evidence>
<accession>A0A2T3B5L8</accession>
<keyword evidence="3" id="KW-1185">Reference proteome</keyword>
<name>A0A2T3B5L8_AMORE</name>
<evidence type="ECO:0000313" key="2">
    <source>
        <dbReference type="EMBL" id="PSS22064.1"/>
    </source>
</evidence>
<keyword evidence="1" id="KW-0472">Membrane</keyword>
<gene>
    <name evidence="2" type="ORF">M430DRAFT_220668</name>
</gene>
<dbReference type="RefSeq" id="XP_024722219.1">
    <property type="nucleotide sequence ID" value="XM_024864627.1"/>
</dbReference>
<dbReference type="InParanoid" id="A0A2T3B5L8"/>
<keyword evidence="1" id="KW-1133">Transmembrane helix</keyword>
<dbReference type="EMBL" id="KZ679009">
    <property type="protein sequence ID" value="PSS22064.1"/>
    <property type="molecule type" value="Genomic_DNA"/>
</dbReference>